<sequence>MSFPPPYQGPLFAPLAPLLSNLSPPWPDRPDTALLNTLARQRQLVTARGLPLRFVSPQADGLGYEARIAAKGEVETRPDNWHDFFNGLVWCAFPAAKAALSGRHQENLGASPAPRGAVRDAMTHFDECGLVVLAADPSLLALLADFRWRELFWEARDRVRRDMRWLVFGHATYEALFQPYRGLTAKAVLYQVTAATLGAVDRGELWEVDARLAADLAAGHYARPRELHPVPLLGIPGVMPESECPEYYLDTWQFRPGRRSSGLSQV</sequence>
<accession>A0A975XVG7</accession>
<evidence type="ECO:0000313" key="2">
    <source>
        <dbReference type="Proteomes" id="UP000683428"/>
    </source>
</evidence>
<dbReference type="EMBL" id="CP064782">
    <property type="protein sequence ID" value="QWT49833.1"/>
    <property type="molecule type" value="Genomic_DNA"/>
</dbReference>
<name>A0A975XVG7_9RHOO</name>
<dbReference type="KEGG" id="aiq:Azoinq_04280"/>
<keyword evidence="2" id="KW-1185">Reference proteome</keyword>
<dbReference type="AlphaFoldDB" id="A0A975XVG7"/>
<dbReference type="Proteomes" id="UP000683428">
    <property type="component" value="Chromosome"/>
</dbReference>
<proteinExistence type="predicted"/>
<organism evidence="1 2">
    <name type="scientific">Azospira inquinata</name>
    <dbReference type="NCBI Taxonomy" id="2785627"/>
    <lineage>
        <taxon>Bacteria</taxon>
        <taxon>Pseudomonadati</taxon>
        <taxon>Pseudomonadota</taxon>
        <taxon>Betaproteobacteria</taxon>
        <taxon>Rhodocyclales</taxon>
        <taxon>Rhodocyclaceae</taxon>
        <taxon>Azospira</taxon>
    </lineage>
</organism>
<gene>
    <name evidence="1" type="ORF">Azoinq_04280</name>
</gene>
<evidence type="ECO:0000313" key="1">
    <source>
        <dbReference type="EMBL" id="QWT49833.1"/>
    </source>
</evidence>
<reference evidence="1" key="1">
    <citation type="submission" date="2020-11" db="EMBL/GenBank/DDBJ databases">
        <title>Azospira inquinata sp. nov.</title>
        <authorList>
            <person name="Moe W.M."/>
            <person name="Mikes M.C."/>
        </authorList>
    </citation>
    <scope>NUCLEOTIDE SEQUENCE</scope>
    <source>
        <strain evidence="1">Azo-3</strain>
    </source>
</reference>
<protein>
    <submittedName>
        <fullName evidence="1">DUF3025 domain-containing protein</fullName>
    </submittedName>
</protein>
<dbReference type="Pfam" id="PF11227">
    <property type="entry name" value="DUF3025"/>
    <property type="match status" value="1"/>
</dbReference>
<dbReference type="InterPro" id="IPR021390">
    <property type="entry name" value="DUF3025"/>
</dbReference>